<gene>
    <name evidence="2" type="ORF">BUALT_Bualt08G0041000</name>
</gene>
<dbReference type="InterPro" id="IPR011989">
    <property type="entry name" value="ARM-like"/>
</dbReference>
<evidence type="ECO:0000313" key="3">
    <source>
        <dbReference type="Proteomes" id="UP000826271"/>
    </source>
</evidence>
<organism evidence="2 3">
    <name type="scientific">Buddleja alternifolia</name>
    <dbReference type="NCBI Taxonomy" id="168488"/>
    <lineage>
        <taxon>Eukaryota</taxon>
        <taxon>Viridiplantae</taxon>
        <taxon>Streptophyta</taxon>
        <taxon>Embryophyta</taxon>
        <taxon>Tracheophyta</taxon>
        <taxon>Spermatophyta</taxon>
        <taxon>Magnoliopsida</taxon>
        <taxon>eudicotyledons</taxon>
        <taxon>Gunneridae</taxon>
        <taxon>Pentapetalae</taxon>
        <taxon>asterids</taxon>
        <taxon>lamiids</taxon>
        <taxon>Lamiales</taxon>
        <taxon>Scrophulariaceae</taxon>
        <taxon>Buddlejeae</taxon>
        <taxon>Buddleja</taxon>
    </lineage>
</organism>
<sequence length="609" mass="69646">MGLEQFCTKPSCFFCMMKEPDSTTRRASIKEYLKGLPFVDDQQLILVVSGLWNFAMTQPEYQELPSLGIFECMATLINKAIHDRDWLLTHQNIYIPYYAAHIIGSYTMSKVDFAVKAVDSGVVPPLLELLRGEMSWVEQRVAVRALGHLASYEITFEAVAAYEGEVVKVATDLASSCSEVVYKMFVGVKNRLKYQRDLLTRGVGGMEMENRKAEEWASQLQCWTIHLLNCFAIKERSLDVMCKLEFLEDLCEMWGGLVNHTSPAGVGLIRILCYSKIGREKISKSRYVIENLCKLSRSCDDWQYMGIDCLLLLLKDQDTRYKVIGIASLYLVDLIELDSLGNRTYVGESITRALVYDYKHGKNSKIKSVSVQRLLEEIWVLKIERRRREQIMSNEKLEGKRVRAKLIKQAGNHKFIVGEIEEALLKYSEALKICPLRHRNERIVLYSNIAQCNLMLRDADSAISNATRALCLCSPPNSHANSLWIRSQAYDMKGMAKESLMDCVIFISFCIKSKRADHRVKIPYYAVRMISKQMEITWLFRAAQMNASNDHPEKAKELRENGKISSVRRGRRDISALSTILEEPFFAIKGSGSGRKLLERDHEGRKKSL</sequence>
<dbReference type="InterPro" id="IPR011990">
    <property type="entry name" value="TPR-like_helical_dom_sf"/>
</dbReference>
<dbReference type="InterPro" id="IPR058868">
    <property type="entry name" value="ARM_7"/>
</dbReference>
<comment type="caution">
    <text evidence="2">The sequence shown here is derived from an EMBL/GenBank/DDBJ whole genome shotgun (WGS) entry which is preliminary data.</text>
</comment>
<dbReference type="PANTHER" id="PTHR46578:SF1">
    <property type="entry name" value="ARM-REPEAT_TETRATRICOPEPTIDE REPEAT (TPR)-LIKE PROTEIN"/>
    <property type="match status" value="1"/>
</dbReference>
<accession>A0AAV6XED4</accession>
<dbReference type="Proteomes" id="UP000826271">
    <property type="component" value="Unassembled WGS sequence"/>
</dbReference>
<protein>
    <recommendedName>
        <fullName evidence="1">ARM repeat N-terminal plant domain-containing protein</fullName>
    </recommendedName>
</protein>
<dbReference type="SUPFAM" id="SSF48452">
    <property type="entry name" value="TPR-like"/>
    <property type="match status" value="1"/>
</dbReference>
<dbReference type="PANTHER" id="PTHR46578">
    <property type="entry name" value="ARM-REPEAT/TETRATRICOPEPTIDE REPEAT (TPR)-LIKE PROTEIN"/>
    <property type="match status" value="1"/>
</dbReference>
<reference evidence="2" key="1">
    <citation type="submission" date="2019-10" db="EMBL/GenBank/DDBJ databases">
        <authorList>
            <person name="Zhang R."/>
            <person name="Pan Y."/>
            <person name="Wang J."/>
            <person name="Ma R."/>
            <person name="Yu S."/>
        </authorList>
    </citation>
    <scope>NUCLEOTIDE SEQUENCE</scope>
    <source>
        <strain evidence="2">LA-IB0</strain>
        <tissue evidence="2">Leaf</tissue>
    </source>
</reference>
<evidence type="ECO:0000313" key="2">
    <source>
        <dbReference type="EMBL" id="KAG8377515.1"/>
    </source>
</evidence>
<keyword evidence="3" id="KW-1185">Reference proteome</keyword>
<dbReference type="Pfam" id="PF26524">
    <property type="entry name" value="ARM_7"/>
    <property type="match status" value="1"/>
</dbReference>
<evidence type="ECO:0000259" key="1">
    <source>
        <dbReference type="Pfam" id="PF26524"/>
    </source>
</evidence>
<name>A0AAV6XED4_9LAMI</name>
<dbReference type="Gene3D" id="1.25.10.10">
    <property type="entry name" value="Leucine-rich Repeat Variant"/>
    <property type="match status" value="1"/>
</dbReference>
<dbReference type="InterPro" id="IPR016024">
    <property type="entry name" value="ARM-type_fold"/>
</dbReference>
<dbReference type="EMBL" id="WHWC01000008">
    <property type="protein sequence ID" value="KAG8377515.1"/>
    <property type="molecule type" value="Genomic_DNA"/>
</dbReference>
<dbReference type="SUPFAM" id="SSF48371">
    <property type="entry name" value="ARM repeat"/>
    <property type="match status" value="1"/>
</dbReference>
<proteinExistence type="predicted"/>
<dbReference type="Gene3D" id="1.25.40.10">
    <property type="entry name" value="Tetratricopeptide repeat domain"/>
    <property type="match status" value="1"/>
</dbReference>
<feature type="domain" description="ARM repeat N-terminal plant" evidence="1">
    <location>
        <begin position="5"/>
        <end position="243"/>
    </location>
</feature>
<dbReference type="AlphaFoldDB" id="A0AAV6XED4"/>